<evidence type="ECO:0000256" key="2">
    <source>
        <dbReference type="ARBA" id="ARBA00023125"/>
    </source>
</evidence>
<dbReference type="OrthoDB" id="9028214at2"/>
<evidence type="ECO:0000256" key="4">
    <source>
        <dbReference type="SAM" id="MobiDB-lite"/>
    </source>
</evidence>
<evidence type="ECO:0000313" key="6">
    <source>
        <dbReference type="EMBL" id="BAT28028.1"/>
    </source>
</evidence>
<dbReference type="SUPFAM" id="SSF48008">
    <property type="entry name" value="GntR ligand-binding domain-like"/>
    <property type="match status" value="1"/>
</dbReference>
<dbReference type="AlphaFoldDB" id="A0A0P0Z2H8"/>
<dbReference type="PANTHER" id="PTHR43537:SF5">
    <property type="entry name" value="UXU OPERON TRANSCRIPTIONAL REGULATOR"/>
    <property type="match status" value="1"/>
</dbReference>
<keyword evidence="3" id="KW-0804">Transcription</keyword>
<dbReference type="Pfam" id="PF07729">
    <property type="entry name" value="FCD"/>
    <property type="match status" value="1"/>
</dbReference>
<organism evidence="6">
    <name type="scientific">Aureimonas frigidaquae</name>
    <dbReference type="NCBI Taxonomy" id="424757"/>
    <lineage>
        <taxon>Bacteria</taxon>
        <taxon>Pseudomonadati</taxon>
        <taxon>Pseudomonadota</taxon>
        <taxon>Alphaproteobacteria</taxon>
        <taxon>Hyphomicrobiales</taxon>
        <taxon>Aurantimonadaceae</taxon>
        <taxon>Aureimonas</taxon>
    </lineage>
</organism>
<dbReference type="PROSITE" id="PS50949">
    <property type="entry name" value="HTH_GNTR"/>
    <property type="match status" value="1"/>
</dbReference>
<feature type="domain" description="HTH gntR-type" evidence="5">
    <location>
        <begin position="24"/>
        <end position="93"/>
    </location>
</feature>
<feature type="region of interest" description="Disordered" evidence="4">
    <location>
        <begin position="1"/>
        <end position="28"/>
    </location>
</feature>
<accession>A0A0P0Z2H8</accession>
<evidence type="ECO:0000256" key="1">
    <source>
        <dbReference type="ARBA" id="ARBA00023015"/>
    </source>
</evidence>
<dbReference type="Gene3D" id="1.10.10.10">
    <property type="entry name" value="Winged helix-like DNA-binding domain superfamily/Winged helix DNA-binding domain"/>
    <property type="match status" value="1"/>
</dbReference>
<dbReference type="InterPro" id="IPR000524">
    <property type="entry name" value="Tscrpt_reg_HTH_GntR"/>
</dbReference>
<dbReference type="RefSeq" id="WP_083507878.1">
    <property type="nucleotide sequence ID" value="NZ_BBWR01000010.1"/>
</dbReference>
<dbReference type="EMBL" id="LC066376">
    <property type="protein sequence ID" value="BAT28028.1"/>
    <property type="molecule type" value="Genomic_DNA"/>
</dbReference>
<dbReference type="InterPro" id="IPR036390">
    <property type="entry name" value="WH_DNA-bd_sf"/>
</dbReference>
<keyword evidence="2" id="KW-0238">DNA-binding</keyword>
<keyword evidence="1" id="KW-0805">Transcription regulation</keyword>
<dbReference type="GO" id="GO:0003700">
    <property type="term" value="F:DNA-binding transcription factor activity"/>
    <property type="evidence" value="ECO:0007669"/>
    <property type="project" value="InterPro"/>
</dbReference>
<evidence type="ECO:0000259" key="5">
    <source>
        <dbReference type="PROSITE" id="PS50949"/>
    </source>
</evidence>
<dbReference type="CDD" id="cd07377">
    <property type="entry name" value="WHTH_GntR"/>
    <property type="match status" value="1"/>
</dbReference>
<dbReference type="InterPro" id="IPR036388">
    <property type="entry name" value="WH-like_DNA-bd_sf"/>
</dbReference>
<dbReference type="GO" id="GO:0003677">
    <property type="term" value="F:DNA binding"/>
    <property type="evidence" value="ECO:0007669"/>
    <property type="project" value="UniProtKB-KW"/>
</dbReference>
<proteinExistence type="predicted"/>
<dbReference type="PRINTS" id="PR00035">
    <property type="entry name" value="HTHGNTR"/>
</dbReference>
<dbReference type="SUPFAM" id="SSF46785">
    <property type="entry name" value="Winged helix' DNA-binding domain"/>
    <property type="match status" value="1"/>
</dbReference>
<dbReference type="SMART" id="SM00895">
    <property type="entry name" value="FCD"/>
    <property type="match status" value="1"/>
</dbReference>
<dbReference type="InterPro" id="IPR011711">
    <property type="entry name" value="GntR_C"/>
</dbReference>
<feature type="compositionally biased region" description="Basic and acidic residues" evidence="4">
    <location>
        <begin position="18"/>
        <end position="27"/>
    </location>
</feature>
<dbReference type="PANTHER" id="PTHR43537">
    <property type="entry name" value="TRANSCRIPTIONAL REGULATOR, GNTR FAMILY"/>
    <property type="match status" value="1"/>
</dbReference>
<dbReference type="InterPro" id="IPR008920">
    <property type="entry name" value="TF_FadR/GntR_C"/>
</dbReference>
<name>A0A0P0Z2H8_9HYPH</name>
<protein>
    <submittedName>
        <fullName evidence="6">Transcriptional regulator, GntR family</fullName>
    </submittedName>
</protein>
<dbReference type="Gene3D" id="1.20.120.530">
    <property type="entry name" value="GntR ligand-binding domain-like"/>
    <property type="match status" value="1"/>
</dbReference>
<evidence type="ECO:0000256" key="3">
    <source>
        <dbReference type="ARBA" id="ARBA00023163"/>
    </source>
</evidence>
<dbReference type="SMART" id="SM00345">
    <property type="entry name" value="HTH_GNTR"/>
    <property type="match status" value="1"/>
</dbReference>
<dbReference type="Pfam" id="PF00392">
    <property type="entry name" value="GntR"/>
    <property type="match status" value="1"/>
</dbReference>
<sequence>MSQTGGSQPDDSGVGGADRARGRDRLHASVSGTLEAQILSGQRKVGDRLPSESEIAREFGVSTRSVREAMQILETKGLVRRRHGERTTVVRDDVAEFLGTLAITVRQLMSSDPRYLVQLMAVRRMIETEVIGLLMTLPEPIGQEVTQALEAMRRARDEQDFASFVEEDAAFHLALVHSAGNEILTVFYDNLFGLILEVIQVTSRVPSKSLEAAYAEHEEIYRLIRNRDEAGAKKLMREQIDNSASYLQVAIDNVMREGKKNA</sequence>
<reference evidence="6" key="1">
    <citation type="journal article" date="2015" name="Proc. Natl. Acad. Sci. U.S.A.">
        <title>Bacterial clade with the ribosomal RNA operon on a small plasmid rather than the chromosome.</title>
        <authorList>
            <person name="Anda M."/>
            <person name="Ohtsubo Y."/>
            <person name="Okubo T."/>
            <person name="Sugawara M."/>
            <person name="Nagata Y."/>
            <person name="Tsuda M."/>
            <person name="Minamisawa K."/>
            <person name="Mitsui H."/>
        </authorList>
    </citation>
    <scope>NUCLEOTIDE SEQUENCE</scope>
    <source>
        <strain evidence="6">JCM 14755</strain>
    </source>
</reference>